<comment type="PTM">
    <text evidence="12 13">Topaquinone (TPQ) is generated by copper-dependent autoxidation of a specific tyrosyl residue.</text>
</comment>
<evidence type="ECO:0000256" key="9">
    <source>
        <dbReference type="ARBA" id="ARBA00023008"/>
    </source>
</evidence>
<keyword evidence="8 13" id="KW-0560">Oxidoreductase</keyword>
<sequence length="664" mass="74371">MAAQFLASLGCRTKVENTAKVHSRFKHPLDPLTSEEIVAVTSEIRKHIATNTEIKAVKFFTCSLLPAPKRAVLAYLGIPLEPGAKAEAPVPLTRRAEVDLIDAVNGGAYNVVLAQEGDKWQVETFNALDKVLHPQISPEELQECEDIVRADPQVQALAKEVGVLPEQVFCDGWSIGYDERFPHSQRIQQAFVYARLGEHENLYAHPMDFVPVVDSNLEKVIHIEEGGYKQRTDLKPLHVVQPEGVSFKIDRHVLEWQNWKMHIAFSQREGIALSTVTYNDHGEVRPLFYRLSLAEMVVPYGAPEFPQPRKFAFDSGEYGMGTMANELSLGCDCLGQIHYMPGSYVTHNGSAFVIKNVICIHEEDSGVLWKHSDYRVGGRGHTVRRRRLVVSMVCTLANYEYIWNYFFYQDGSVEFEVRVAAEVMAHYHQHLFCLRVDPIIDGVKNTVIESDVSVLPDAPTGSTANYAGNAFISRDTVLETETGRLYDFATERRWRIVNSARKHYSSGKPAGYSIGVKGAAAPMMVRDDSWAAKRSSFLPNTLWVCRDVEGKDTGSKRIWPSGKYVPMTREEPEDSIGKWVDGKKSVVDEDLLVYINFGVTHIPRPEDWPVMPVEHLNVTFKPNSFFKANPSMDVPGTKDALSVPAFTKDQGGSARSSCCKDSST</sequence>
<evidence type="ECO:0000256" key="13">
    <source>
        <dbReference type="RuleBase" id="RU000672"/>
    </source>
</evidence>
<dbReference type="PROSITE" id="PS01164">
    <property type="entry name" value="COPPER_AMINE_OXID_1"/>
    <property type="match status" value="1"/>
</dbReference>
<dbReference type="GO" id="GO:0005507">
    <property type="term" value="F:copper ion binding"/>
    <property type="evidence" value="ECO:0007669"/>
    <property type="project" value="InterPro"/>
</dbReference>
<dbReference type="OrthoDB" id="5379943at2759"/>
<evidence type="ECO:0000256" key="14">
    <source>
        <dbReference type="SAM" id="MobiDB-lite"/>
    </source>
</evidence>
<dbReference type="AlphaFoldDB" id="A0A4Y7TS27"/>
<comment type="subunit">
    <text evidence="5">Homodimer.</text>
</comment>
<evidence type="ECO:0000256" key="11">
    <source>
        <dbReference type="PIRSR" id="PIRSR600269-50"/>
    </source>
</evidence>
<evidence type="ECO:0000256" key="5">
    <source>
        <dbReference type="ARBA" id="ARBA00011738"/>
    </source>
</evidence>
<keyword evidence="18" id="KW-1185">Reference proteome</keyword>
<feature type="compositionally biased region" description="Polar residues" evidence="14">
    <location>
        <begin position="653"/>
        <end position="664"/>
    </location>
</feature>
<dbReference type="Gene3D" id="3.10.450.40">
    <property type="match status" value="2"/>
</dbReference>
<evidence type="ECO:0000259" key="15">
    <source>
        <dbReference type="Pfam" id="PF01179"/>
    </source>
</evidence>
<dbReference type="SUPFAM" id="SSF49998">
    <property type="entry name" value="Amine oxidase catalytic domain"/>
    <property type="match status" value="1"/>
</dbReference>
<feature type="active site" description="Proton acceptor" evidence="11">
    <location>
        <position position="314"/>
    </location>
</feature>
<feature type="domain" description="Copper amine oxidase catalytic" evidence="15">
    <location>
        <begin position="237"/>
        <end position="419"/>
    </location>
</feature>
<evidence type="ECO:0000256" key="7">
    <source>
        <dbReference type="ARBA" id="ARBA00022772"/>
    </source>
</evidence>
<dbReference type="InterPro" id="IPR000269">
    <property type="entry name" value="Cu_amine_oxidase"/>
</dbReference>
<evidence type="ECO:0000256" key="10">
    <source>
        <dbReference type="ARBA" id="ARBA00023211"/>
    </source>
</evidence>
<dbReference type="GO" id="GO:0008131">
    <property type="term" value="F:primary methylamine oxidase activity"/>
    <property type="evidence" value="ECO:0007669"/>
    <property type="project" value="InterPro"/>
</dbReference>
<comment type="cofactor">
    <cofactor evidence="1">
        <name>Cu cation</name>
        <dbReference type="ChEBI" id="CHEBI:23378"/>
    </cofactor>
</comment>
<gene>
    <name evidence="17" type="ORF">FA13DRAFT_1893392</name>
</gene>
<feature type="modified residue" description="2',4',5'-topaquinone" evidence="12">
    <location>
        <position position="399"/>
    </location>
</feature>
<evidence type="ECO:0000256" key="12">
    <source>
        <dbReference type="PIRSR" id="PIRSR600269-51"/>
    </source>
</evidence>
<feature type="domain" description="Copper amine oxidase N3-terminal" evidence="16">
    <location>
        <begin position="134"/>
        <end position="227"/>
    </location>
</feature>
<evidence type="ECO:0000256" key="8">
    <source>
        <dbReference type="ARBA" id="ARBA00023002"/>
    </source>
</evidence>
<comment type="cofactor">
    <cofactor evidence="13">
        <name>Cu cation</name>
        <dbReference type="ChEBI" id="CHEBI:23378"/>
    </cofactor>
    <text evidence="13">Contains 1 topaquinone per subunit.</text>
</comment>
<keyword evidence="6 13" id="KW-0479">Metal-binding</keyword>
<evidence type="ECO:0000256" key="2">
    <source>
        <dbReference type="ARBA" id="ARBA00001936"/>
    </source>
</evidence>
<evidence type="ECO:0000256" key="4">
    <source>
        <dbReference type="ARBA" id="ARBA00007983"/>
    </source>
</evidence>
<evidence type="ECO:0000256" key="6">
    <source>
        <dbReference type="ARBA" id="ARBA00022723"/>
    </source>
</evidence>
<keyword evidence="9 13" id="KW-0186">Copper</keyword>
<evidence type="ECO:0000313" key="17">
    <source>
        <dbReference type="EMBL" id="TEB36734.1"/>
    </source>
</evidence>
<evidence type="ECO:0000256" key="1">
    <source>
        <dbReference type="ARBA" id="ARBA00001935"/>
    </source>
</evidence>
<dbReference type="InterPro" id="IPR049948">
    <property type="entry name" value="Cu_Am_ox_TPQ-bd"/>
</dbReference>
<comment type="cofactor">
    <cofactor evidence="2">
        <name>Mn(2+)</name>
        <dbReference type="ChEBI" id="CHEBI:29035"/>
    </cofactor>
</comment>
<protein>
    <recommendedName>
        <fullName evidence="13">Amine oxidase</fullName>
        <ecNumber evidence="13">1.4.3.-</ecNumber>
    </recommendedName>
</protein>
<dbReference type="EMBL" id="QPFP01000005">
    <property type="protein sequence ID" value="TEB36734.1"/>
    <property type="molecule type" value="Genomic_DNA"/>
</dbReference>
<comment type="cofactor">
    <cofactor evidence="3">
        <name>Zn(2+)</name>
        <dbReference type="ChEBI" id="CHEBI:29105"/>
    </cofactor>
</comment>
<accession>A0A4Y7TS27</accession>
<comment type="caution">
    <text evidence="17">The sequence shown here is derived from an EMBL/GenBank/DDBJ whole genome shotgun (WGS) entry which is preliminary data.</text>
</comment>
<dbReference type="Proteomes" id="UP000298030">
    <property type="component" value="Unassembled WGS sequence"/>
</dbReference>
<dbReference type="EC" id="1.4.3.-" evidence="13"/>
<evidence type="ECO:0000259" key="16">
    <source>
        <dbReference type="Pfam" id="PF02728"/>
    </source>
</evidence>
<feature type="region of interest" description="Disordered" evidence="14">
    <location>
        <begin position="645"/>
        <end position="664"/>
    </location>
</feature>
<dbReference type="PANTHER" id="PTHR10638">
    <property type="entry name" value="COPPER AMINE OXIDASE"/>
    <property type="match status" value="1"/>
</dbReference>
<dbReference type="InterPro" id="IPR015802">
    <property type="entry name" value="Cu_amine_oxidase_N3"/>
</dbReference>
<dbReference type="GO" id="GO:0009308">
    <property type="term" value="P:amine metabolic process"/>
    <property type="evidence" value="ECO:0007669"/>
    <property type="project" value="UniProtKB-UniRule"/>
</dbReference>
<dbReference type="PANTHER" id="PTHR10638:SF86">
    <property type="entry name" value="COPPER AMINE OXIDASE 1-RELATED"/>
    <property type="match status" value="1"/>
</dbReference>
<keyword evidence="10" id="KW-0464">Manganese</keyword>
<dbReference type="STRING" id="71717.A0A4Y7TS27"/>
<dbReference type="InterPro" id="IPR036460">
    <property type="entry name" value="Cu_amine_oxidase_C_sf"/>
</dbReference>
<dbReference type="Gene3D" id="2.70.98.20">
    <property type="entry name" value="Copper amine oxidase, catalytic domain"/>
    <property type="match status" value="2"/>
</dbReference>
<dbReference type="Pfam" id="PF01179">
    <property type="entry name" value="Cu_amine_oxid"/>
    <property type="match status" value="1"/>
</dbReference>
<feature type="active site" description="Schiff-base intermediate with substrate; via topaquinone" evidence="11">
    <location>
        <position position="399"/>
    </location>
</feature>
<name>A0A4Y7TS27_COPMI</name>
<dbReference type="GO" id="GO:0048038">
    <property type="term" value="F:quinone binding"/>
    <property type="evidence" value="ECO:0007669"/>
    <property type="project" value="InterPro"/>
</dbReference>
<dbReference type="InterPro" id="IPR015798">
    <property type="entry name" value="Cu_amine_oxidase_C"/>
</dbReference>
<keyword evidence="7 11" id="KW-0801">TPQ</keyword>
<proteinExistence type="inferred from homology"/>
<evidence type="ECO:0000256" key="3">
    <source>
        <dbReference type="ARBA" id="ARBA00001947"/>
    </source>
</evidence>
<dbReference type="InterPro" id="IPR016182">
    <property type="entry name" value="Cu_amine_oxidase_N-reg"/>
</dbReference>
<evidence type="ECO:0000313" key="18">
    <source>
        <dbReference type="Proteomes" id="UP000298030"/>
    </source>
</evidence>
<dbReference type="Pfam" id="PF02728">
    <property type="entry name" value="Cu_amine_oxidN3"/>
    <property type="match status" value="1"/>
</dbReference>
<organism evidence="17 18">
    <name type="scientific">Coprinellus micaceus</name>
    <name type="common">Glistening ink-cap mushroom</name>
    <name type="synonym">Coprinus micaceus</name>
    <dbReference type="NCBI Taxonomy" id="71717"/>
    <lineage>
        <taxon>Eukaryota</taxon>
        <taxon>Fungi</taxon>
        <taxon>Dikarya</taxon>
        <taxon>Basidiomycota</taxon>
        <taxon>Agaricomycotina</taxon>
        <taxon>Agaricomycetes</taxon>
        <taxon>Agaricomycetidae</taxon>
        <taxon>Agaricales</taxon>
        <taxon>Agaricineae</taxon>
        <taxon>Psathyrellaceae</taxon>
        <taxon>Coprinellus</taxon>
    </lineage>
</organism>
<reference evidence="17 18" key="1">
    <citation type="journal article" date="2019" name="Nat. Ecol. Evol.">
        <title>Megaphylogeny resolves global patterns of mushroom evolution.</title>
        <authorList>
            <person name="Varga T."/>
            <person name="Krizsan K."/>
            <person name="Foldi C."/>
            <person name="Dima B."/>
            <person name="Sanchez-Garcia M."/>
            <person name="Sanchez-Ramirez S."/>
            <person name="Szollosi G.J."/>
            <person name="Szarkandi J.G."/>
            <person name="Papp V."/>
            <person name="Albert L."/>
            <person name="Andreopoulos W."/>
            <person name="Angelini C."/>
            <person name="Antonin V."/>
            <person name="Barry K.W."/>
            <person name="Bougher N.L."/>
            <person name="Buchanan P."/>
            <person name="Buyck B."/>
            <person name="Bense V."/>
            <person name="Catcheside P."/>
            <person name="Chovatia M."/>
            <person name="Cooper J."/>
            <person name="Damon W."/>
            <person name="Desjardin D."/>
            <person name="Finy P."/>
            <person name="Geml J."/>
            <person name="Haridas S."/>
            <person name="Hughes K."/>
            <person name="Justo A."/>
            <person name="Karasinski D."/>
            <person name="Kautmanova I."/>
            <person name="Kiss B."/>
            <person name="Kocsube S."/>
            <person name="Kotiranta H."/>
            <person name="LaButti K.M."/>
            <person name="Lechner B.E."/>
            <person name="Liimatainen K."/>
            <person name="Lipzen A."/>
            <person name="Lukacs Z."/>
            <person name="Mihaltcheva S."/>
            <person name="Morgado L.N."/>
            <person name="Niskanen T."/>
            <person name="Noordeloos M.E."/>
            <person name="Ohm R.A."/>
            <person name="Ortiz-Santana B."/>
            <person name="Ovrebo C."/>
            <person name="Racz N."/>
            <person name="Riley R."/>
            <person name="Savchenko A."/>
            <person name="Shiryaev A."/>
            <person name="Soop K."/>
            <person name="Spirin V."/>
            <person name="Szebenyi C."/>
            <person name="Tomsovsky M."/>
            <person name="Tulloss R.E."/>
            <person name="Uehling J."/>
            <person name="Grigoriev I.V."/>
            <person name="Vagvolgyi C."/>
            <person name="Papp T."/>
            <person name="Martin F.M."/>
            <person name="Miettinen O."/>
            <person name="Hibbett D.S."/>
            <person name="Nagy L.G."/>
        </authorList>
    </citation>
    <scope>NUCLEOTIDE SEQUENCE [LARGE SCALE GENOMIC DNA]</scope>
    <source>
        <strain evidence="17 18">FP101781</strain>
    </source>
</reference>
<dbReference type="SUPFAM" id="SSF54416">
    <property type="entry name" value="Amine oxidase N-terminal region"/>
    <property type="match status" value="2"/>
</dbReference>
<comment type="similarity">
    <text evidence="4 13">Belongs to the copper/topaquinone oxidase family.</text>
</comment>